<proteinExistence type="predicted"/>
<dbReference type="AlphaFoldDB" id="A0A417Z3U7"/>
<evidence type="ECO:0000313" key="1">
    <source>
        <dbReference type="EMBL" id="RHW45377.1"/>
    </source>
</evidence>
<name>A0A417Z3U7_9MICO</name>
<accession>A0A417Z3U7</accession>
<dbReference type="Proteomes" id="UP000285376">
    <property type="component" value="Unassembled WGS sequence"/>
</dbReference>
<reference evidence="1 2" key="1">
    <citation type="submission" date="2018-08" db="EMBL/GenBank/DDBJ databases">
        <title>Whole genome sequence analysis of Dermacoccus abyssi bacteria isolated from Deep Mariana trench Micromonospora spp reveals genes involved in the environmental adaptation and production of secondary metabolites.</title>
        <authorList>
            <person name="Abdel-Mageed W.M."/>
            <person name="Lehri B."/>
            <person name="Nouioui I."/>
            <person name="Goodfellow I."/>
            <person name="Jaspars M."/>
            <person name="Karlyshev A."/>
        </authorList>
    </citation>
    <scope>NUCLEOTIDE SEQUENCE [LARGE SCALE GENOMIC DNA]</scope>
    <source>
        <strain evidence="1 2">MT1.1</strain>
    </source>
</reference>
<dbReference type="RefSeq" id="WP_118913683.1">
    <property type="nucleotide sequence ID" value="NZ_CBCRVH010000007.1"/>
</dbReference>
<evidence type="ECO:0000313" key="2">
    <source>
        <dbReference type="Proteomes" id="UP000285376"/>
    </source>
</evidence>
<comment type="caution">
    <text evidence="1">The sequence shown here is derived from an EMBL/GenBank/DDBJ whole genome shotgun (WGS) entry which is preliminary data.</text>
</comment>
<sequence length="195" mass="20834">MPAASLASRDVATHLTRCALRLLDIPFDPATALNGEAFDRVVESLSEQLSDAAGAELAGQPAPSFTAPRTGPFPPLVTRRAQAGLRRQIESGRLPGNAVSVRRAGEAIDDIHDELRALLIGETGPQHCGALVTSVADALDRLSRVLAAYRHGYLRLGPLVAGQDGSFDALGDSATRLERFLTRCLDRVGDDRMLR</sequence>
<protein>
    <submittedName>
        <fullName evidence="1">Uncharacterized protein</fullName>
    </submittedName>
</protein>
<organism evidence="1 2">
    <name type="scientific">Dermacoccus abyssi</name>
    <dbReference type="NCBI Taxonomy" id="322596"/>
    <lineage>
        <taxon>Bacteria</taxon>
        <taxon>Bacillati</taxon>
        <taxon>Actinomycetota</taxon>
        <taxon>Actinomycetes</taxon>
        <taxon>Micrococcales</taxon>
        <taxon>Dermacoccaceae</taxon>
        <taxon>Dermacoccus</taxon>
    </lineage>
</organism>
<dbReference type="EMBL" id="QWLM01000010">
    <property type="protein sequence ID" value="RHW45377.1"/>
    <property type="molecule type" value="Genomic_DNA"/>
</dbReference>
<gene>
    <name evidence="1" type="ORF">D1832_09725</name>
</gene>